<keyword evidence="4 6" id="KW-0472">Membrane</keyword>
<name>A0A7R6PS75_9BACT</name>
<feature type="transmembrane region" description="Helical" evidence="6">
    <location>
        <begin position="82"/>
        <end position="100"/>
    </location>
</feature>
<evidence type="ECO:0000313" key="8">
    <source>
        <dbReference type="Proteomes" id="UP000595564"/>
    </source>
</evidence>
<gene>
    <name evidence="7" type="ORF">TTHT_0006</name>
</gene>
<dbReference type="EMBL" id="AP017470">
    <property type="protein sequence ID" value="BBB31662.1"/>
    <property type="molecule type" value="Genomic_DNA"/>
</dbReference>
<evidence type="ECO:0000256" key="4">
    <source>
        <dbReference type="ARBA" id="ARBA00023136"/>
    </source>
</evidence>
<dbReference type="Proteomes" id="UP000595564">
    <property type="component" value="Chromosome"/>
</dbReference>
<evidence type="ECO:0000256" key="6">
    <source>
        <dbReference type="SAM" id="Phobius"/>
    </source>
</evidence>
<dbReference type="KEGG" id="thyd:TTHT_0006"/>
<dbReference type="GO" id="GO:0016020">
    <property type="term" value="C:membrane"/>
    <property type="evidence" value="ECO:0007669"/>
    <property type="project" value="UniProtKB-SubCell"/>
</dbReference>
<comment type="subcellular location">
    <subcellularLocation>
        <location evidence="1">Membrane</location>
        <topology evidence="1">Multi-pass membrane protein</topology>
    </subcellularLocation>
</comment>
<organism evidence="7 8">
    <name type="scientific">Thermotomaculum hydrothermale</name>
    <dbReference type="NCBI Taxonomy" id="981385"/>
    <lineage>
        <taxon>Bacteria</taxon>
        <taxon>Pseudomonadati</taxon>
        <taxon>Acidobacteriota</taxon>
        <taxon>Holophagae</taxon>
        <taxon>Thermotomaculales</taxon>
        <taxon>Thermotomaculaceae</taxon>
        <taxon>Thermotomaculum</taxon>
    </lineage>
</organism>
<keyword evidence="8" id="KW-1185">Reference proteome</keyword>
<feature type="region of interest" description="Disordered" evidence="5">
    <location>
        <begin position="1"/>
        <end position="41"/>
    </location>
</feature>
<evidence type="ECO:0000256" key="5">
    <source>
        <dbReference type="SAM" id="MobiDB-lite"/>
    </source>
</evidence>
<dbReference type="PANTHER" id="PTHR36460">
    <property type="entry name" value="UPF0132 DOMAIN PROTEIN (AFU_ORTHOLOGUE AFUA_3G10255)"/>
    <property type="match status" value="1"/>
</dbReference>
<sequence>MELILTFNEMEGNSQTPPPPPPQPEQTPPPPPTEPQGGEPQNTGDVNVLMAILSYFGIFALIPLFVEKEDEFIQFHAKQGTTLLIAEIVLSIAFFIIGLIPILGCIVAVAEMLIFLALFVFHIIMMIKASKGEWYKIPYVYDWSLKIFK</sequence>
<dbReference type="Pfam" id="PF09685">
    <property type="entry name" value="MamF_MmsF"/>
    <property type="match status" value="1"/>
</dbReference>
<evidence type="ECO:0000256" key="1">
    <source>
        <dbReference type="ARBA" id="ARBA00004141"/>
    </source>
</evidence>
<keyword evidence="3 6" id="KW-1133">Transmembrane helix</keyword>
<reference evidence="7 8" key="1">
    <citation type="journal article" date="2012" name="Extremophiles">
        <title>Thermotomaculum hydrothermale gen. nov., sp. nov., a novel heterotrophic thermophile within the phylum Acidobacteria from a deep-sea hydrothermal vent chimney in the Southern Okinawa Trough.</title>
        <authorList>
            <person name="Izumi H."/>
            <person name="Nunoura T."/>
            <person name="Miyazaki M."/>
            <person name="Mino S."/>
            <person name="Toki T."/>
            <person name="Takai K."/>
            <person name="Sako Y."/>
            <person name="Sawabe T."/>
            <person name="Nakagawa S."/>
        </authorList>
    </citation>
    <scope>NUCLEOTIDE SEQUENCE [LARGE SCALE GENOMIC DNA]</scope>
    <source>
        <strain evidence="7 8">AC55</strain>
    </source>
</reference>
<feature type="transmembrane region" description="Helical" evidence="6">
    <location>
        <begin position="48"/>
        <end position="66"/>
    </location>
</feature>
<feature type="transmembrane region" description="Helical" evidence="6">
    <location>
        <begin position="106"/>
        <end position="127"/>
    </location>
</feature>
<protein>
    <recommendedName>
        <fullName evidence="9">DUF4870 domain-containing protein</fullName>
    </recommendedName>
</protein>
<evidence type="ECO:0000256" key="2">
    <source>
        <dbReference type="ARBA" id="ARBA00022692"/>
    </source>
</evidence>
<dbReference type="InterPro" id="IPR019109">
    <property type="entry name" value="MamF_MmsF"/>
</dbReference>
<dbReference type="RefSeq" id="WP_201327993.1">
    <property type="nucleotide sequence ID" value="NZ_AP017470.1"/>
</dbReference>
<accession>A0A7R6PS75</accession>
<feature type="compositionally biased region" description="Pro residues" evidence="5">
    <location>
        <begin position="16"/>
        <end position="34"/>
    </location>
</feature>
<dbReference type="PANTHER" id="PTHR36460:SF1">
    <property type="entry name" value="UPF0132 DOMAIN PROTEIN (AFU_ORTHOLOGUE AFUA_3G10255)"/>
    <property type="match status" value="1"/>
</dbReference>
<evidence type="ECO:0008006" key="9">
    <source>
        <dbReference type="Google" id="ProtNLM"/>
    </source>
</evidence>
<evidence type="ECO:0000256" key="3">
    <source>
        <dbReference type="ARBA" id="ARBA00022989"/>
    </source>
</evidence>
<evidence type="ECO:0000313" key="7">
    <source>
        <dbReference type="EMBL" id="BBB31662.1"/>
    </source>
</evidence>
<proteinExistence type="predicted"/>
<dbReference type="AlphaFoldDB" id="A0A7R6PS75"/>
<keyword evidence="2 6" id="KW-0812">Transmembrane</keyword>